<dbReference type="GO" id="GO:0055085">
    <property type="term" value="P:transmembrane transport"/>
    <property type="evidence" value="ECO:0007669"/>
    <property type="project" value="InterPro"/>
</dbReference>
<evidence type="ECO:0000259" key="8">
    <source>
        <dbReference type="PROSITE" id="PS50928"/>
    </source>
</evidence>
<gene>
    <name evidence="9" type="ORF">AVDCRST_MAG59-4939</name>
</gene>
<keyword evidence="4 7" id="KW-0812">Transmembrane</keyword>
<feature type="domain" description="ABC transmembrane type-1" evidence="8">
    <location>
        <begin position="85"/>
        <end position="280"/>
    </location>
</feature>
<accession>A0A6J4VLS9</accession>
<evidence type="ECO:0000313" key="9">
    <source>
        <dbReference type="EMBL" id="CAA9582126.1"/>
    </source>
</evidence>
<feature type="transmembrane region" description="Helical" evidence="7">
    <location>
        <begin position="129"/>
        <end position="147"/>
    </location>
</feature>
<proteinExistence type="inferred from homology"/>
<feature type="transmembrane region" description="Helical" evidence="7">
    <location>
        <begin position="202"/>
        <end position="227"/>
    </location>
</feature>
<name>A0A6J4VLS9_9BACT</name>
<keyword evidence="6 7" id="KW-0472">Membrane</keyword>
<evidence type="ECO:0000256" key="2">
    <source>
        <dbReference type="ARBA" id="ARBA00022448"/>
    </source>
</evidence>
<evidence type="ECO:0000256" key="1">
    <source>
        <dbReference type="ARBA" id="ARBA00004651"/>
    </source>
</evidence>
<dbReference type="PANTHER" id="PTHR32243">
    <property type="entry name" value="MALTOSE TRANSPORT SYSTEM PERMEASE-RELATED"/>
    <property type="match status" value="1"/>
</dbReference>
<dbReference type="AlphaFoldDB" id="A0A6J4VLS9"/>
<keyword evidence="5 7" id="KW-1133">Transmembrane helix</keyword>
<dbReference type="InterPro" id="IPR035906">
    <property type="entry name" value="MetI-like_sf"/>
</dbReference>
<evidence type="ECO:0000256" key="3">
    <source>
        <dbReference type="ARBA" id="ARBA00022475"/>
    </source>
</evidence>
<comment type="similarity">
    <text evidence="7">Belongs to the binding-protein-dependent transport system permease family.</text>
</comment>
<organism evidence="9">
    <name type="scientific">uncultured Thermomicrobiales bacterium</name>
    <dbReference type="NCBI Taxonomy" id="1645740"/>
    <lineage>
        <taxon>Bacteria</taxon>
        <taxon>Pseudomonadati</taxon>
        <taxon>Thermomicrobiota</taxon>
        <taxon>Thermomicrobia</taxon>
        <taxon>Thermomicrobiales</taxon>
        <taxon>environmental samples</taxon>
    </lineage>
</organism>
<dbReference type="InterPro" id="IPR000515">
    <property type="entry name" value="MetI-like"/>
</dbReference>
<dbReference type="Gene3D" id="1.10.3720.10">
    <property type="entry name" value="MetI-like"/>
    <property type="match status" value="1"/>
</dbReference>
<reference evidence="9" key="1">
    <citation type="submission" date="2020-02" db="EMBL/GenBank/DDBJ databases">
        <authorList>
            <person name="Meier V. D."/>
        </authorList>
    </citation>
    <scope>NUCLEOTIDE SEQUENCE</scope>
    <source>
        <strain evidence="9">AVDCRST_MAG59</strain>
    </source>
</reference>
<dbReference type="PANTHER" id="PTHR32243:SF18">
    <property type="entry name" value="INNER MEMBRANE ABC TRANSPORTER PERMEASE PROTEIN YCJP"/>
    <property type="match status" value="1"/>
</dbReference>
<dbReference type="PROSITE" id="PS50928">
    <property type="entry name" value="ABC_TM1"/>
    <property type="match status" value="1"/>
</dbReference>
<dbReference type="InterPro" id="IPR050901">
    <property type="entry name" value="BP-dep_ABC_trans_perm"/>
</dbReference>
<feature type="transmembrane region" description="Helical" evidence="7">
    <location>
        <begin position="25"/>
        <end position="46"/>
    </location>
</feature>
<keyword evidence="3" id="KW-1003">Cell membrane</keyword>
<evidence type="ECO:0000256" key="7">
    <source>
        <dbReference type="RuleBase" id="RU363032"/>
    </source>
</evidence>
<comment type="subcellular location">
    <subcellularLocation>
        <location evidence="1 7">Cell membrane</location>
        <topology evidence="1 7">Multi-pass membrane protein</topology>
    </subcellularLocation>
</comment>
<dbReference type="Pfam" id="PF00528">
    <property type="entry name" value="BPD_transp_1"/>
    <property type="match status" value="1"/>
</dbReference>
<evidence type="ECO:0000256" key="6">
    <source>
        <dbReference type="ARBA" id="ARBA00023136"/>
    </source>
</evidence>
<sequence>MTGTRLEVLSTAGKRSGRGKAVRSLLRYAILLLALAFFLFPIIWVVSTSIKLPGEYLKNPPVWIPQTPTLIHFTNVMEAKGALALRNSVIVATSATALTMVVGSLAAYSLVRFGTGGRHLSFWLLSQRLMPPVVLVVPFFLVLRTLGEINPALGIDSHGALIALYTVFNLPYVIWMMRSYFQSVPADIEESALVDGSSRFAVFWRLTLPLSLPGLIATATFAFIFAWTEFLFAVIFTRTKAFTLPVAIAGYTGSQGSNWGQASALAVVATAPIFLLGLLVQRHFVRGLTLGAVRG</sequence>
<evidence type="ECO:0000256" key="5">
    <source>
        <dbReference type="ARBA" id="ARBA00022989"/>
    </source>
</evidence>
<dbReference type="GO" id="GO:0005886">
    <property type="term" value="C:plasma membrane"/>
    <property type="evidence" value="ECO:0007669"/>
    <property type="project" value="UniProtKB-SubCell"/>
</dbReference>
<dbReference type="CDD" id="cd06261">
    <property type="entry name" value="TM_PBP2"/>
    <property type="match status" value="1"/>
</dbReference>
<feature type="transmembrane region" description="Helical" evidence="7">
    <location>
        <begin position="259"/>
        <end position="280"/>
    </location>
</feature>
<keyword evidence="2 7" id="KW-0813">Transport</keyword>
<dbReference type="EMBL" id="CADCWF010000351">
    <property type="protein sequence ID" value="CAA9582126.1"/>
    <property type="molecule type" value="Genomic_DNA"/>
</dbReference>
<dbReference type="SUPFAM" id="SSF161098">
    <property type="entry name" value="MetI-like"/>
    <property type="match status" value="1"/>
</dbReference>
<protein>
    <recommendedName>
        <fullName evidence="8">ABC transmembrane type-1 domain-containing protein</fullName>
    </recommendedName>
</protein>
<feature type="transmembrane region" description="Helical" evidence="7">
    <location>
        <begin position="159"/>
        <end position="181"/>
    </location>
</feature>
<evidence type="ECO:0000256" key="4">
    <source>
        <dbReference type="ARBA" id="ARBA00022692"/>
    </source>
</evidence>
<feature type="transmembrane region" description="Helical" evidence="7">
    <location>
        <begin position="89"/>
        <end position="108"/>
    </location>
</feature>